<dbReference type="InterPro" id="IPR001229">
    <property type="entry name" value="Jacalin-like_lectin_dom"/>
</dbReference>
<sequence length="195" mass="20514">MGTSTQLVATTQSVLFGDNKGTHFNDLETVLGIPANVTINVDKPITSITVMHGYVVDGIEITYSESDSAATTTTVSHGTSSECTDLNLKKSHIYFGDTENIIAVSGLQGVSEWGLRILQLSFVIYDSKTGGVRVEGPFGGGVGDSVQPFRFTANGILIGFGGFAVNTDTNLGSFTSGETGGLYGLTFFDVAYRCA</sequence>
<dbReference type="OrthoDB" id="2943769at2759"/>
<evidence type="ECO:0000313" key="3">
    <source>
        <dbReference type="Proteomes" id="UP000290288"/>
    </source>
</evidence>
<dbReference type="InterPro" id="IPR036404">
    <property type="entry name" value="Jacalin-like_lectin_dom_sf"/>
</dbReference>
<protein>
    <recommendedName>
        <fullName evidence="1">Jacalin-type lectin domain-containing protein</fullName>
    </recommendedName>
</protein>
<organism evidence="2 3">
    <name type="scientific">Candolleomyces aberdarensis</name>
    <dbReference type="NCBI Taxonomy" id="2316362"/>
    <lineage>
        <taxon>Eukaryota</taxon>
        <taxon>Fungi</taxon>
        <taxon>Dikarya</taxon>
        <taxon>Basidiomycota</taxon>
        <taxon>Agaricomycotina</taxon>
        <taxon>Agaricomycetes</taxon>
        <taxon>Agaricomycetidae</taxon>
        <taxon>Agaricales</taxon>
        <taxon>Agaricineae</taxon>
        <taxon>Psathyrellaceae</taxon>
        <taxon>Candolleomyces</taxon>
    </lineage>
</organism>
<dbReference type="EMBL" id="SDEE01001084">
    <property type="protein sequence ID" value="RXW12890.1"/>
    <property type="molecule type" value="Genomic_DNA"/>
</dbReference>
<evidence type="ECO:0000313" key="2">
    <source>
        <dbReference type="EMBL" id="RXW12890.1"/>
    </source>
</evidence>
<feature type="domain" description="Jacalin-type lectin" evidence="1">
    <location>
        <begin position="16"/>
        <end position="164"/>
    </location>
</feature>
<gene>
    <name evidence="2" type="ORF">EST38_g12964</name>
</gene>
<evidence type="ECO:0000259" key="1">
    <source>
        <dbReference type="Pfam" id="PF01419"/>
    </source>
</evidence>
<accession>A0A4Q2D142</accession>
<dbReference type="SUPFAM" id="SSF51101">
    <property type="entry name" value="Mannose-binding lectins"/>
    <property type="match status" value="1"/>
</dbReference>
<keyword evidence="3" id="KW-1185">Reference proteome</keyword>
<comment type="caution">
    <text evidence="2">The sequence shown here is derived from an EMBL/GenBank/DDBJ whole genome shotgun (WGS) entry which is preliminary data.</text>
</comment>
<name>A0A4Q2D142_9AGAR</name>
<reference evidence="2 3" key="1">
    <citation type="submission" date="2019-01" db="EMBL/GenBank/DDBJ databases">
        <title>Draft genome sequence of Psathyrella aberdarensis IHI B618.</title>
        <authorList>
            <person name="Buettner E."/>
            <person name="Kellner H."/>
        </authorList>
    </citation>
    <scope>NUCLEOTIDE SEQUENCE [LARGE SCALE GENOMIC DNA]</scope>
    <source>
        <strain evidence="2 3">IHI B618</strain>
    </source>
</reference>
<dbReference type="Proteomes" id="UP000290288">
    <property type="component" value="Unassembled WGS sequence"/>
</dbReference>
<dbReference type="Pfam" id="PF01419">
    <property type="entry name" value="Jacalin"/>
    <property type="match status" value="1"/>
</dbReference>
<dbReference type="Gene3D" id="2.100.10.30">
    <property type="entry name" value="Jacalin-like lectin domain"/>
    <property type="match status" value="1"/>
</dbReference>
<dbReference type="AlphaFoldDB" id="A0A4Q2D142"/>
<proteinExistence type="predicted"/>